<dbReference type="GO" id="GO:0005615">
    <property type="term" value="C:extracellular space"/>
    <property type="evidence" value="ECO:0007669"/>
    <property type="project" value="UniProtKB-KW"/>
</dbReference>
<organism evidence="6 7">
    <name type="scientific">Kryptolebias marmoratus</name>
    <name type="common">Mangrove killifish</name>
    <name type="synonym">Rivulus marmoratus</name>
    <dbReference type="NCBI Taxonomy" id="37003"/>
    <lineage>
        <taxon>Eukaryota</taxon>
        <taxon>Metazoa</taxon>
        <taxon>Chordata</taxon>
        <taxon>Craniata</taxon>
        <taxon>Vertebrata</taxon>
        <taxon>Euteleostomi</taxon>
        <taxon>Actinopterygii</taxon>
        <taxon>Neopterygii</taxon>
        <taxon>Teleostei</taxon>
        <taxon>Neoteleostei</taxon>
        <taxon>Acanthomorphata</taxon>
        <taxon>Ovalentaria</taxon>
        <taxon>Atherinomorphae</taxon>
        <taxon>Cyprinodontiformes</taxon>
        <taxon>Rivulidae</taxon>
        <taxon>Kryptolebias</taxon>
    </lineage>
</organism>
<dbReference type="OrthoDB" id="8900217at2759"/>
<dbReference type="AlphaFoldDB" id="A0A3Q2ZMY6"/>
<dbReference type="GeneID" id="108244547"/>
<feature type="signal peptide" evidence="4">
    <location>
        <begin position="1"/>
        <end position="25"/>
    </location>
</feature>
<dbReference type="InterPro" id="IPR036048">
    <property type="entry name" value="Interleukin_8-like_sf"/>
</dbReference>
<dbReference type="Gene3D" id="2.40.50.40">
    <property type="match status" value="1"/>
</dbReference>
<keyword evidence="2 4" id="KW-0202">Cytokine</keyword>
<evidence type="ECO:0000256" key="4">
    <source>
        <dbReference type="RuleBase" id="RU361150"/>
    </source>
</evidence>
<evidence type="ECO:0000256" key="2">
    <source>
        <dbReference type="ARBA" id="ARBA00022514"/>
    </source>
</evidence>
<dbReference type="Proteomes" id="UP000264800">
    <property type="component" value="Unplaced"/>
</dbReference>
<dbReference type="GO" id="GO:0006955">
    <property type="term" value="P:immune response"/>
    <property type="evidence" value="ECO:0007669"/>
    <property type="project" value="InterPro"/>
</dbReference>
<keyword evidence="4" id="KW-0145">Chemotaxis</keyword>
<comment type="subcellular location">
    <subcellularLocation>
        <location evidence="4">Secreted</location>
    </subcellularLocation>
</comment>
<name>A0A3Q2ZMY6_KRYMA</name>
<evidence type="ECO:0000313" key="6">
    <source>
        <dbReference type="Ensembl" id="ENSKMAP00000005133.1"/>
    </source>
</evidence>
<dbReference type="PANTHER" id="PTHR12015">
    <property type="entry name" value="SMALL INDUCIBLE CYTOKINE A"/>
    <property type="match status" value="1"/>
</dbReference>
<keyword evidence="4" id="KW-0964">Secreted</keyword>
<dbReference type="SUPFAM" id="SSF54117">
    <property type="entry name" value="Interleukin 8-like chemokines"/>
    <property type="match status" value="1"/>
</dbReference>
<dbReference type="InterPro" id="IPR039809">
    <property type="entry name" value="Chemokine_b/g/d"/>
</dbReference>
<feature type="chain" id="PRO_5018382779" description="C-C motif chemokine" evidence="4">
    <location>
        <begin position="26"/>
        <end position="109"/>
    </location>
</feature>
<proteinExistence type="inferred from homology"/>
<dbReference type="STRING" id="37003.ENSKMAP00000005133"/>
<evidence type="ECO:0000256" key="3">
    <source>
        <dbReference type="ARBA" id="ARBA00023157"/>
    </source>
</evidence>
<keyword evidence="3" id="KW-1015">Disulfide bond</keyword>
<dbReference type="PANTHER" id="PTHR12015:SF108">
    <property type="entry name" value="C-C MOTIF CHEMOKINE 20"/>
    <property type="match status" value="1"/>
</dbReference>
<dbReference type="SMART" id="SM00199">
    <property type="entry name" value="SCY"/>
    <property type="match status" value="1"/>
</dbReference>
<dbReference type="InterPro" id="IPR000827">
    <property type="entry name" value="Chemokine_CC_CS"/>
</dbReference>
<evidence type="ECO:0000259" key="5">
    <source>
        <dbReference type="SMART" id="SM00199"/>
    </source>
</evidence>
<evidence type="ECO:0000313" key="7">
    <source>
        <dbReference type="Proteomes" id="UP000264800"/>
    </source>
</evidence>
<accession>A0A3Q2ZMY6</accession>
<sequence length="109" mass="12332">MAPWGDAKFLFCILFITFCCTMTVAEIPMDCCLSVGNKSIRARWIVDYREQDKGCSVAAIILVTKLGRKLCVPPNKDCVQKAKDHVDKLRENCKNNNYKGKRCAGVKRE</sequence>
<reference evidence="6" key="1">
    <citation type="submission" date="2025-08" db="UniProtKB">
        <authorList>
            <consortium name="Ensembl"/>
        </authorList>
    </citation>
    <scope>IDENTIFICATION</scope>
</reference>
<protein>
    <recommendedName>
        <fullName evidence="4">C-C motif chemokine</fullName>
    </recommendedName>
</protein>
<dbReference type="Pfam" id="PF00048">
    <property type="entry name" value="IL8"/>
    <property type="match status" value="1"/>
</dbReference>
<keyword evidence="4" id="KW-0732">Signal</keyword>
<dbReference type="CDD" id="cd00272">
    <property type="entry name" value="Chemokine_CC"/>
    <property type="match status" value="1"/>
</dbReference>
<dbReference type="GeneTree" id="ENSGT00730000112019"/>
<evidence type="ECO:0000256" key="1">
    <source>
        <dbReference type="ARBA" id="ARBA00010868"/>
    </source>
</evidence>
<dbReference type="KEGG" id="kmr:108244547"/>
<dbReference type="GO" id="GO:0008009">
    <property type="term" value="F:chemokine activity"/>
    <property type="evidence" value="ECO:0007669"/>
    <property type="project" value="InterPro"/>
</dbReference>
<reference evidence="6" key="2">
    <citation type="submission" date="2025-09" db="UniProtKB">
        <authorList>
            <consortium name="Ensembl"/>
        </authorList>
    </citation>
    <scope>IDENTIFICATION</scope>
</reference>
<dbReference type="InterPro" id="IPR001811">
    <property type="entry name" value="Chemokine_IL8-like_dom"/>
</dbReference>
<dbReference type="PROSITE" id="PS00472">
    <property type="entry name" value="SMALL_CYTOKINES_CC"/>
    <property type="match status" value="1"/>
</dbReference>
<feature type="domain" description="Chemokine interleukin-8-like" evidence="5">
    <location>
        <begin position="28"/>
        <end position="86"/>
    </location>
</feature>
<dbReference type="Ensembl" id="ENSKMAT00000005223.1">
    <property type="protein sequence ID" value="ENSKMAP00000005133.1"/>
    <property type="gene ID" value="ENSKMAG00000003905.1"/>
</dbReference>
<dbReference type="RefSeq" id="XP_017286343.1">
    <property type="nucleotide sequence ID" value="XM_017430854.3"/>
</dbReference>
<comment type="similarity">
    <text evidence="1 4">Belongs to the intercrine beta (chemokine CC) family.</text>
</comment>
<keyword evidence="7" id="KW-1185">Reference proteome</keyword>
<dbReference type="OMA" id="QIPMDCC"/>